<dbReference type="Proteomes" id="UP000297225">
    <property type="component" value="Unassembled WGS sequence"/>
</dbReference>
<comment type="function">
    <text evidence="1">Condensation of UDP-2,3-diacylglucosamine and 2,3-diacylglucosamine-1-phosphate to form lipid A disaccharide, a precursor of lipid A, a phosphorylated glycolipid that anchors the lipopolysaccharide to the outer membrane of the cell.</text>
</comment>
<keyword evidence="7 11" id="KW-0808">Transferase</keyword>
<dbReference type="GeneID" id="66796810"/>
<protein>
    <recommendedName>
        <fullName evidence="3 10">Lipid-A-disaccharide synthase</fullName>
        <ecNumber evidence="2 10">2.4.1.182</ecNumber>
    </recommendedName>
</protein>
<keyword evidence="8" id="KW-0443">Lipid metabolism</keyword>
<keyword evidence="5" id="KW-0441">Lipid A biosynthesis</keyword>
<evidence type="ECO:0000256" key="5">
    <source>
        <dbReference type="ARBA" id="ARBA00022556"/>
    </source>
</evidence>
<evidence type="ECO:0000256" key="6">
    <source>
        <dbReference type="ARBA" id="ARBA00022676"/>
    </source>
</evidence>
<keyword evidence="4" id="KW-0444">Lipid biosynthesis</keyword>
<dbReference type="NCBIfam" id="TIGR00215">
    <property type="entry name" value="lpxB"/>
    <property type="match status" value="1"/>
</dbReference>
<reference evidence="11 12" key="1">
    <citation type="submission" date="2019-03" db="EMBL/GenBank/DDBJ databases">
        <title>Porphyromonas levii Isolated from the Uterus of Dairy Cows.</title>
        <authorList>
            <person name="Francis A.M."/>
        </authorList>
    </citation>
    <scope>NUCLEOTIDE SEQUENCE [LARGE SCALE GENOMIC DNA]</scope>
    <source>
        <strain evidence="11 12">AF5678</strain>
    </source>
</reference>
<dbReference type="STRING" id="1122973.GCA_000379925_01053"/>
<dbReference type="GO" id="GO:0009245">
    <property type="term" value="P:lipid A biosynthetic process"/>
    <property type="evidence" value="ECO:0007669"/>
    <property type="project" value="UniProtKB-UniRule"/>
</dbReference>
<proteinExistence type="predicted"/>
<dbReference type="OrthoDB" id="9801642at2"/>
<comment type="catalytic activity">
    <reaction evidence="9">
        <text>a lipid X + a UDP-2-N,3-O-bis[(3R)-3-hydroxyacyl]-alpha-D-glucosamine = a lipid A disaccharide + UDP + H(+)</text>
        <dbReference type="Rhea" id="RHEA:67828"/>
        <dbReference type="ChEBI" id="CHEBI:15378"/>
        <dbReference type="ChEBI" id="CHEBI:58223"/>
        <dbReference type="ChEBI" id="CHEBI:137748"/>
        <dbReference type="ChEBI" id="CHEBI:176338"/>
        <dbReference type="ChEBI" id="CHEBI:176343"/>
        <dbReference type="EC" id="2.4.1.182"/>
    </reaction>
</comment>
<evidence type="ECO:0000256" key="3">
    <source>
        <dbReference type="ARBA" id="ARBA00020902"/>
    </source>
</evidence>
<dbReference type="GO" id="GO:0016020">
    <property type="term" value="C:membrane"/>
    <property type="evidence" value="ECO:0007669"/>
    <property type="project" value="GOC"/>
</dbReference>
<evidence type="ECO:0000256" key="9">
    <source>
        <dbReference type="ARBA" id="ARBA00048975"/>
    </source>
</evidence>
<keyword evidence="12" id="KW-1185">Reference proteome</keyword>
<dbReference type="InterPro" id="IPR003835">
    <property type="entry name" value="Glyco_trans_19"/>
</dbReference>
<evidence type="ECO:0000256" key="8">
    <source>
        <dbReference type="ARBA" id="ARBA00023098"/>
    </source>
</evidence>
<evidence type="ECO:0000313" key="11">
    <source>
        <dbReference type="EMBL" id="TFH97519.1"/>
    </source>
</evidence>
<dbReference type="AlphaFoldDB" id="A0A4Y8WS15"/>
<accession>A0A4Y8WS15</accession>
<sequence length="368" mass="40774">MKYFFVAGEASGDLHTSTVMGALSSLDTEAHFAYMGGAKMRALGGDCIVASESLAYMGVLDVLKNINKIRQAARQVQEGLLRHRPDVVVCVDYAGFCFRYILPFVREHLPNTKIAYYIPPKVWAWKKGRIKTLRSHTDLVLSIFPFEVSFFQEHQLPQVQYVGNPSMEEIDEYLSQAVTKEESPYIALLPGSRRSEVELNLPTMLQVASSFPDMRIKVAGTSDLPKEVYGTLGDRAELVIGNTYGILHGARAALVTSGTATLETALVGTPQVVCYAHKAGRLANFVFERFFSTPFISLVNLVAGREVVSELYGGLFREEKIWSALSPLLSGGYERAQMMSGYREVRQKLQTETTPSVATAKAILNLIR</sequence>
<evidence type="ECO:0000256" key="2">
    <source>
        <dbReference type="ARBA" id="ARBA00012687"/>
    </source>
</evidence>
<evidence type="ECO:0000256" key="7">
    <source>
        <dbReference type="ARBA" id="ARBA00022679"/>
    </source>
</evidence>
<dbReference type="EC" id="2.4.1.182" evidence="2 10"/>
<evidence type="ECO:0000256" key="4">
    <source>
        <dbReference type="ARBA" id="ARBA00022516"/>
    </source>
</evidence>
<dbReference type="GO" id="GO:0008915">
    <property type="term" value="F:lipid-A-disaccharide synthase activity"/>
    <property type="evidence" value="ECO:0007669"/>
    <property type="project" value="UniProtKB-UniRule"/>
</dbReference>
<name>A0A4Y8WS15_9PORP</name>
<dbReference type="SUPFAM" id="SSF53756">
    <property type="entry name" value="UDP-Glycosyltransferase/glycogen phosphorylase"/>
    <property type="match status" value="1"/>
</dbReference>
<dbReference type="GO" id="GO:0005543">
    <property type="term" value="F:phospholipid binding"/>
    <property type="evidence" value="ECO:0007669"/>
    <property type="project" value="TreeGrafter"/>
</dbReference>
<evidence type="ECO:0000256" key="10">
    <source>
        <dbReference type="NCBIfam" id="TIGR00215"/>
    </source>
</evidence>
<dbReference type="EMBL" id="SPNC01000001">
    <property type="protein sequence ID" value="TFH97519.1"/>
    <property type="molecule type" value="Genomic_DNA"/>
</dbReference>
<dbReference type="PANTHER" id="PTHR30372:SF4">
    <property type="entry name" value="LIPID-A-DISACCHARIDE SYNTHASE, MITOCHONDRIAL-RELATED"/>
    <property type="match status" value="1"/>
</dbReference>
<dbReference type="RefSeq" id="WP_134848886.1">
    <property type="nucleotide sequence ID" value="NZ_CP197400.1"/>
</dbReference>
<comment type="caution">
    <text evidence="11">The sequence shown here is derived from an EMBL/GenBank/DDBJ whole genome shotgun (WGS) entry which is preliminary data.</text>
</comment>
<evidence type="ECO:0000313" key="12">
    <source>
        <dbReference type="Proteomes" id="UP000297225"/>
    </source>
</evidence>
<keyword evidence="6 11" id="KW-0328">Glycosyltransferase</keyword>
<organism evidence="11 12">
    <name type="scientific">Porphyromonas levii</name>
    <dbReference type="NCBI Taxonomy" id="28114"/>
    <lineage>
        <taxon>Bacteria</taxon>
        <taxon>Pseudomonadati</taxon>
        <taxon>Bacteroidota</taxon>
        <taxon>Bacteroidia</taxon>
        <taxon>Bacteroidales</taxon>
        <taxon>Porphyromonadaceae</taxon>
        <taxon>Porphyromonas</taxon>
    </lineage>
</organism>
<dbReference type="Pfam" id="PF02684">
    <property type="entry name" value="LpxB"/>
    <property type="match status" value="1"/>
</dbReference>
<dbReference type="PANTHER" id="PTHR30372">
    <property type="entry name" value="LIPID-A-DISACCHARIDE SYNTHASE"/>
    <property type="match status" value="1"/>
</dbReference>
<evidence type="ECO:0000256" key="1">
    <source>
        <dbReference type="ARBA" id="ARBA00002056"/>
    </source>
</evidence>
<gene>
    <name evidence="11" type="primary">lpxB</name>
    <name evidence="11" type="ORF">E4P47_00120</name>
</gene>